<dbReference type="Pfam" id="PF01592">
    <property type="entry name" value="NifU_N"/>
    <property type="match status" value="1"/>
</dbReference>
<proteinExistence type="predicted"/>
<gene>
    <name evidence="3" type="ORF">PIB30_046448</name>
</gene>
<dbReference type="Gene3D" id="3.90.1010.10">
    <property type="match status" value="1"/>
</dbReference>
<accession>A0ABU6ZF79</accession>
<evidence type="ECO:0000313" key="3">
    <source>
        <dbReference type="EMBL" id="MED6220615.1"/>
    </source>
</evidence>
<dbReference type="InterPro" id="IPR002871">
    <property type="entry name" value="NIF_FeS_clus_asmbl_NifU_N"/>
</dbReference>
<feature type="region of interest" description="Disordered" evidence="1">
    <location>
        <begin position="1"/>
        <end position="84"/>
    </location>
</feature>
<feature type="compositionally biased region" description="Gly residues" evidence="1">
    <location>
        <begin position="55"/>
        <end position="66"/>
    </location>
</feature>
<evidence type="ECO:0000256" key="1">
    <source>
        <dbReference type="SAM" id="MobiDB-lite"/>
    </source>
</evidence>
<reference evidence="3 4" key="1">
    <citation type="journal article" date="2023" name="Plants (Basel)">
        <title>Bridging the Gap: Combining Genomics and Transcriptomics Approaches to Understand Stylosanthes scabra, an Orphan Legume from the Brazilian Caatinga.</title>
        <authorList>
            <person name="Ferreira-Neto J.R.C."/>
            <person name="da Silva M.D."/>
            <person name="Binneck E."/>
            <person name="de Melo N.F."/>
            <person name="da Silva R.H."/>
            <person name="de Melo A.L.T.M."/>
            <person name="Pandolfi V."/>
            <person name="Bustamante F.O."/>
            <person name="Brasileiro-Vidal A.C."/>
            <person name="Benko-Iseppon A.M."/>
        </authorList>
    </citation>
    <scope>NUCLEOTIDE SEQUENCE [LARGE SCALE GENOMIC DNA]</scope>
    <source>
        <tissue evidence="3">Leaves</tissue>
    </source>
</reference>
<keyword evidence="4" id="KW-1185">Reference proteome</keyword>
<sequence length="159" mass="17773">MRRKKKKEEEDTATATRRGRGRWRQNKKEECGHRSTTVIRRHISATPESPRRGGKSGAGSGVGGSGDAMKRRRKRGGARLDGGADGWREMREIKALMFRTSLIKLQEEMTNELKLIAKHLSLPLVKLHYSMLAEDAIKSAIKDYEFKHASANGNGKAST</sequence>
<dbReference type="PANTHER" id="PTHR10093">
    <property type="entry name" value="IRON-SULFUR CLUSTER ASSEMBLY ENZYME NIFU HOMOLOG"/>
    <property type="match status" value="1"/>
</dbReference>
<feature type="domain" description="NIF system FeS cluster assembly NifU N-terminal" evidence="2">
    <location>
        <begin position="113"/>
        <end position="149"/>
    </location>
</feature>
<comment type="caution">
    <text evidence="3">The sequence shown here is derived from an EMBL/GenBank/DDBJ whole genome shotgun (WGS) entry which is preliminary data.</text>
</comment>
<protein>
    <recommendedName>
        <fullName evidence="2">NIF system FeS cluster assembly NifU N-terminal domain-containing protein</fullName>
    </recommendedName>
</protein>
<organism evidence="3 4">
    <name type="scientific">Stylosanthes scabra</name>
    <dbReference type="NCBI Taxonomy" id="79078"/>
    <lineage>
        <taxon>Eukaryota</taxon>
        <taxon>Viridiplantae</taxon>
        <taxon>Streptophyta</taxon>
        <taxon>Embryophyta</taxon>
        <taxon>Tracheophyta</taxon>
        <taxon>Spermatophyta</taxon>
        <taxon>Magnoliopsida</taxon>
        <taxon>eudicotyledons</taxon>
        <taxon>Gunneridae</taxon>
        <taxon>Pentapetalae</taxon>
        <taxon>rosids</taxon>
        <taxon>fabids</taxon>
        <taxon>Fabales</taxon>
        <taxon>Fabaceae</taxon>
        <taxon>Papilionoideae</taxon>
        <taxon>50 kb inversion clade</taxon>
        <taxon>dalbergioids sensu lato</taxon>
        <taxon>Dalbergieae</taxon>
        <taxon>Pterocarpus clade</taxon>
        <taxon>Stylosanthes</taxon>
    </lineage>
</organism>
<dbReference type="Proteomes" id="UP001341840">
    <property type="component" value="Unassembled WGS sequence"/>
</dbReference>
<name>A0ABU6ZF79_9FABA</name>
<evidence type="ECO:0000313" key="4">
    <source>
        <dbReference type="Proteomes" id="UP001341840"/>
    </source>
</evidence>
<dbReference type="EMBL" id="JASCZI010272150">
    <property type="protein sequence ID" value="MED6220615.1"/>
    <property type="molecule type" value="Genomic_DNA"/>
</dbReference>
<evidence type="ECO:0000259" key="2">
    <source>
        <dbReference type="Pfam" id="PF01592"/>
    </source>
</evidence>